<evidence type="ECO:0000259" key="1">
    <source>
        <dbReference type="SMART" id="SM00642"/>
    </source>
</evidence>
<dbReference type="SMART" id="SM00642">
    <property type="entry name" value="Aamy"/>
    <property type="match status" value="1"/>
</dbReference>
<dbReference type="Gene3D" id="3.20.20.80">
    <property type="entry name" value="Glycosidases"/>
    <property type="match status" value="1"/>
</dbReference>
<dbReference type="RefSeq" id="WP_062290391.1">
    <property type="nucleotide sequence ID" value="NZ_CP012036.1"/>
</dbReference>
<proteinExistence type="predicted"/>
<feature type="domain" description="Glycosyl hydrolase family 13 catalytic" evidence="1">
    <location>
        <begin position="34"/>
        <end position="496"/>
    </location>
</feature>
<dbReference type="EMBL" id="CP012036">
    <property type="protein sequence ID" value="ALF52724.1"/>
    <property type="molecule type" value="Genomic_DNA"/>
</dbReference>
<dbReference type="InterPro" id="IPR017853">
    <property type="entry name" value="GH"/>
</dbReference>
<dbReference type="Pfam" id="PF00128">
    <property type="entry name" value="Alpha-amylase"/>
    <property type="match status" value="2"/>
</dbReference>
<name>A0A0M4TJ66_9NOSO</name>
<dbReference type="SUPFAM" id="SSF51445">
    <property type="entry name" value="(Trans)glycosidases"/>
    <property type="match status" value="1"/>
</dbReference>
<sequence>MTIKQLSQLNLASYTTNKTFYPSPNAWEDQVFYFMMLDRFSDGKEKEYKDNSGNIVSNGVNPLFDGDQNNATRTPEGAERWREAGVKYVGGNLKGLTSKIGYLKRLGVSAIWISPIFKQVSFQETYHGYGIQDFLEINPRFGSGEDLQELVQTAHANGIYVILDIILNHSGNIFSYEAGTVDYNGTPYQVKGFNDATGKPSIPFRKTDPNKPATWPQENDAIWPVELQDPSLYTQKGRIRNWDGYPEFLEGDFEDLKDIRHGFGGLDDYVPSPALKYLAQVYKYWIAYADIDGFRIDTVKHMDKGATRIFASMIHEFAQSIGKERFFLLGEITGGRQRAFETLEETGLDAALGVDEIPDKLEYLVKGYRNPRDYFSLFRNSLLVQKESHVWFRDKVVTMFDDHDQVRKGQNKARFCADKDATKVVLNALALNALTLGIPCIYYGTEQGFDGHGDSDRYLRESMFGGEFGAFGTRGVHFFNENNYIYQEISQILQIRSQKKALSRGRQYLRPISGDGVNFGLPQIIGNEIRSVVPWSRILSDQEIVAAINTDYYQPREAWVTIDNELHKEGDFLTCIYSTDKQQVGQTVKIAARNGKAVKITVPAAGFVIYE</sequence>
<dbReference type="STRING" id="224013.ACX27_07440"/>
<dbReference type="OrthoDB" id="9805159at2"/>
<evidence type="ECO:0000313" key="3">
    <source>
        <dbReference type="Proteomes" id="UP000062645"/>
    </source>
</evidence>
<dbReference type="GO" id="GO:0005975">
    <property type="term" value="P:carbohydrate metabolic process"/>
    <property type="evidence" value="ECO:0007669"/>
    <property type="project" value="InterPro"/>
</dbReference>
<reference evidence="2 3" key="2">
    <citation type="journal article" date="2016" name="Genome Announc.">
        <title>Draft Genome Sequence of the N2-Fixing Cyanobacterium Nostoc piscinale CENA21, Isolated from the Brazilian Amazon Floodplain.</title>
        <authorList>
            <person name="Leao T."/>
            <person name="Guimaraes P.I."/>
            <person name="de Melo A.G."/>
            <person name="Ramos R.T."/>
            <person name="Leao P.N."/>
            <person name="Silva A."/>
            <person name="Fiore M.F."/>
            <person name="Schneider M.P."/>
        </authorList>
    </citation>
    <scope>NUCLEOTIDE SEQUENCE [LARGE SCALE GENOMIC DNA]</scope>
    <source>
        <strain evidence="2 3">CENA21</strain>
    </source>
</reference>
<dbReference type="InterPro" id="IPR006047">
    <property type="entry name" value="GH13_cat_dom"/>
</dbReference>
<reference evidence="3" key="1">
    <citation type="submission" date="2015-07" db="EMBL/GenBank/DDBJ databases">
        <title>Genome Of Nitrogen-Fixing Cyanobacterium Nostoc piscinale CENA21 From Solimoes/Amazon River Floodplain Sediments And Comparative Genomics To Uncover Biosynthetic Natural Products Potential.</title>
        <authorList>
            <person name="Leao T.F."/>
            <person name="Leao P.N."/>
            <person name="Guimaraes P.I."/>
            <person name="de Melo A.G.C."/>
            <person name="Ramos R.T.J."/>
            <person name="Silva A."/>
            <person name="Fiore M.F."/>
            <person name="Schneider M.P.C."/>
        </authorList>
    </citation>
    <scope>NUCLEOTIDE SEQUENCE [LARGE SCALE GENOMIC DNA]</scope>
    <source>
        <strain evidence="3">CENA21</strain>
    </source>
</reference>
<dbReference type="CDD" id="cd11352">
    <property type="entry name" value="AmyAc_5"/>
    <property type="match status" value="1"/>
</dbReference>
<dbReference type="PANTHER" id="PTHR10357">
    <property type="entry name" value="ALPHA-AMYLASE FAMILY MEMBER"/>
    <property type="match status" value="1"/>
</dbReference>
<dbReference type="KEGG" id="npz:ACX27_07440"/>
<dbReference type="PANTHER" id="PTHR10357:SF209">
    <property type="entry name" value="PERIPLASMIC ALPHA-AMYLASE"/>
    <property type="match status" value="1"/>
</dbReference>
<keyword evidence="3" id="KW-1185">Reference proteome</keyword>
<organism evidence="2 3">
    <name type="scientific">Nostoc piscinale CENA21</name>
    <dbReference type="NCBI Taxonomy" id="224013"/>
    <lineage>
        <taxon>Bacteria</taxon>
        <taxon>Bacillati</taxon>
        <taxon>Cyanobacteriota</taxon>
        <taxon>Cyanophyceae</taxon>
        <taxon>Nostocales</taxon>
        <taxon>Nostocaceae</taxon>
        <taxon>Nostoc</taxon>
    </lineage>
</organism>
<dbReference type="Proteomes" id="UP000062645">
    <property type="component" value="Chromosome"/>
</dbReference>
<evidence type="ECO:0000313" key="2">
    <source>
        <dbReference type="EMBL" id="ALF52724.1"/>
    </source>
</evidence>
<dbReference type="PATRIC" id="fig|224013.5.peg.1807"/>
<accession>A0A0M4TJ66</accession>
<gene>
    <name evidence="2" type="ORF">ACX27_07440</name>
</gene>
<protein>
    <submittedName>
        <fullName evidence="2">Alpha-amylase</fullName>
    </submittedName>
</protein>
<dbReference type="AlphaFoldDB" id="A0A0M4TJ66"/>